<keyword evidence="4 7" id="KW-0547">Nucleotide-binding</keyword>
<proteinExistence type="inferred from homology"/>
<evidence type="ECO:0000259" key="9">
    <source>
        <dbReference type="Pfam" id="PF01171"/>
    </source>
</evidence>
<dbReference type="OrthoDB" id="5244702at2"/>
<keyword evidence="1 7" id="KW-0963">Cytoplasm</keyword>
<evidence type="ECO:0000259" key="10">
    <source>
        <dbReference type="Pfam" id="PF09179"/>
    </source>
</evidence>
<dbReference type="PANTHER" id="PTHR43033:SF1">
    <property type="entry name" value="TRNA(ILE)-LYSIDINE SYNTHASE-RELATED"/>
    <property type="match status" value="1"/>
</dbReference>
<keyword evidence="2 7" id="KW-0436">Ligase</keyword>
<sequence length="392" mass="41934">MTEPTTAATEPAVGVPRRKQRLHPLVGTARNHIKAALELLDAPENKAGVTTDPASDREPPLLLVACSGGPDSLALAAVATYFARPLRDGSQRYRVGAVVVDHALQPGSADVAERARVQLEGLGLAPVEVRRVSVGQPGMGPEAAARVARYAALDAAAAEHGAAAVLLGHTLDDQAEQVLLGLGRGSGTRSLAGMAPRRGNYLRPFLELRRKHTEELCALAGLEPWHDPTNADPKFLRSRVRSEVLPFLEQQLGPGVAEALWRSAQILRADADYLDAQARSEYLRLRIDTPEGIELERSGIEVLPAAMKHRVIALAAAEMGGENPSYERLIAAESLLARQGSAGPVQLAGMVSVYRRVRREPDGQSSPVAQERGGYGNLVFRTTGSRPVTPHH</sequence>
<dbReference type="GO" id="GO:0005737">
    <property type="term" value="C:cytoplasm"/>
    <property type="evidence" value="ECO:0007669"/>
    <property type="project" value="UniProtKB-SubCell"/>
</dbReference>
<comment type="subcellular location">
    <subcellularLocation>
        <location evidence="7">Cytoplasm</location>
    </subcellularLocation>
</comment>
<organism evidence="11 12">
    <name type="scientific">Crystallibacter crystallopoietes</name>
    <dbReference type="NCBI Taxonomy" id="37928"/>
    <lineage>
        <taxon>Bacteria</taxon>
        <taxon>Bacillati</taxon>
        <taxon>Actinomycetota</taxon>
        <taxon>Actinomycetes</taxon>
        <taxon>Micrococcales</taxon>
        <taxon>Micrococcaceae</taxon>
        <taxon>Crystallibacter</taxon>
    </lineage>
</organism>
<evidence type="ECO:0000256" key="2">
    <source>
        <dbReference type="ARBA" id="ARBA00022598"/>
    </source>
</evidence>
<evidence type="ECO:0000256" key="7">
    <source>
        <dbReference type="HAMAP-Rule" id="MF_01161"/>
    </source>
</evidence>
<comment type="similarity">
    <text evidence="7">Belongs to the tRNA(Ile)-lysidine synthase family.</text>
</comment>
<evidence type="ECO:0000256" key="5">
    <source>
        <dbReference type="ARBA" id="ARBA00022840"/>
    </source>
</evidence>
<keyword evidence="5 7" id="KW-0067">ATP-binding</keyword>
<dbReference type="RefSeq" id="WP_083339674.1">
    <property type="nucleotide sequence ID" value="NZ_CP018863.1"/>
</dbReference>
<dbReference type="InterPro" id="IPR014729">
    <property type="entry name" value="Rossmann-like_a/b/a_fold"/>
</dbReference>
<dbReference type="GO" id="GO:0006400">
    <property type="term" value="P:tRNA modification"/>
    <property type="evidence" value="ECO:0007669"/>
    <property type="project" value="UniProtKB-UniRule"/>
</dbReference>
<evidence type="ECO:0000256" key="1">
    <source>
        <dbReference type="ARBA" id="ARBA00022490"/>
    </source>
</evidence>
<dbReference type="EMBL" id="FNKH01000002">
    <property type="protein sequence ID" value="SDQ63579.1"/>
    <property type="molecule type" value="Genomic_DNA"/>
</dbReference>
<dbReference type="CDD" id="cd01992">
    <property type="entry name" value="TilS_N"/>
    <property type="match status" value="1"/>
</dbReference>
<keyword evidence="3 7" id="KW-0819">tRNA processing</keyword>
<evidence type="ECO:0000256" key="4">
    <source>
        <dbReference type="ARBA" id="ARBA00022741"/>
    </source>
</evidence>
<dbReference type="Pfam" id="PF09179">
    <property type="entry name" value="TilS"/>
    <property type="match status" value="1"/>
</dbReference>
<name>A0A1H1CHJ4_9MICC</name>
<accession>A0A1H1CHJ4</accession>
<comment type="function">
    <text evidence="7">Ligates lysine onto the cytidine present at position 34 of the AUA codon-specific tRNA(Ile) that contains the anticodon CAU, in an ATP-dependent manner. Cytidine is converted to lysidine, thus changing the amino acid specificity of the tRNA from methionine to isoleucine.</text>
</comment>
<dbReference type="InterPro" id="IPR011063">
    <property type="entry name" value="TilS/TtcA_N"/>
</dbReference>
<feature type="domain" description="tRNA(Ile)-lysidine synthase substrate-binding" evidence="10">
    <location>
        <begin position="297"/>
        <end position="357"/>
    </location>
</feature>
<dbReference type="NCBIfam" id="TIGR02432">
    <property type="entry name" value="lysidine_TilS_N"/>
    <property type="match status" value="1"/>
</dbReference>
<evidence type="ECO:0000256" key="8">
    <source>
        <dbReference type="SAM" id="MobiDB-lite"/>
    </source>
</evidence>
<comment type="catalytic activity">
    <reaction evidence="6 7">
        <text>cytidine(34) in tRNA(Ile2) + L-lysine + ATP = lysidine(34) in tRNA(Ile2) + AMP + diphosphate + H(+)</text>
        <dbReference type="Rhea" id="RHEA:43744"/>
        <dbReference type="Rhea" id="RHEA-COMP:10625"/>
        <dbReference type="Rhea" id="RHEA-COMP:10670"/>
        <dbReference type="ChEBI" id="CHEBI:15378"/>
        <dbReference type="ChEBI" id="CHEBI:30616"/>
        <dbReference type="ChEBI" id="CHEBI:32551"/>
        <dbReference type="ChEBI" id="CHEBI:33019"/>
        <dbReference type="ChEBI" id="CHEBI:82748"/>
        <dbReference type="ChEBI" id="CHEBI:83665"/>
        <dbReference type="ChEBI" id="CHEBI:456215"/>
        <dbReference type="EC" id="6.3.4.19"/>
    </reaction>
</comment>
<comment type="domain">
    <text evidence="7">The N-terminal region contains the highly conserved SGGXDS motif, predicted to be a P-loop motif involved in ATP binding.</text>
</comment>
<dbReference type="HAMAP" id="MF_01161">
    <property type="entry name" value="tRNA_Ile_lys_synt"/>
    <property type="match status" value="1"/>
</dbReference>
<dbReference type="Pfam" id="PF01171">
    <property type="entry name" value="ATP_bind_3"/>
    <property type="match status" value="1"/>
</dbReference>
<dbReference type="InterPro" id="IPR012094">
    <property type="entry name" value="tRNA_Ile_lys_synt"/>
</dbReference>
<feature type="region of interest" description="Disordered" evidence="8">
    <location>
        <begin position="359"/>
        <end position="392"/>
    </location>
</feature>
<dbReference type="SUPFAM" id="SSF52402">
    <property type="entry name" value="Adenine nucleotide alpha hydrolases-like"/>
    <property type="match status" value="1"/>
</dbReference>
<feature type="domain" description="tRNA(Ile)-lysidine/2-thiocytidine synthase N-terminal" evidence="9">
    <location>
        <begin position="62"/>
        <end position="242"/>
    </location>
</feature>
<evidence type="ECO:0000256" key="6">
    <source>
        <dbReference type="ARBA" id="ARBA00048539"/>
    </source>
</evidence>
<dbReference type="GO" id="GO:0032267">
    <property type="term" value="F:tRNA(Ile)-lysidine synthase activity"/>
    <property type="evidence" value="ECO:0007669"/>
    <property type="project" value="UniProtKB-EC"/>
</dbReference>
<dbReference type="Gene3D" id="1.20.59.20">
    <property type="match status" value="1"/>
</dbReference>
<dbReference type="GO" id="GO:0005524">
    <property type="term" value="F:ATP binding"/>
    <property type="evidence" value="ECO:0007669"/>
    <property type="project" value="UniProtKB-UniRule"/>
</dbReference>
<dbReference type="PANTHER" id="PTHR43033">
    <property type="entry name" value="TRNA(ILE)-LYSIDINE SYNTHASE-RELATED"/>
    <property type="match status" value="1"/>
</dbReference>
<evidence type="ECO:0000313" key="11">
    <source>
        <dbReference type="EMBL" id="SDQ63579.1"/>
    </source>
</evidence>
<keyword evidence="12" id="KW-1185">Reference proteome</keyword>
<dbReference type="Gene3D" id="3.40.50.620">
    <property type="entry name" value="HUPs"/>
    <property type="match status" value="1"/>
</dbReference>
<dbReference type="AlphaFoldDB" id="A0A1H1CHJ4"/>
<dbReference type="SUPFAM" id="SSF82829">
    <property type="entry name" value="MesJ substrate recognition domain-like"/>
    <property type="match status" value="1"/>
</dbReference>
<dbReference type="EC" id="6.3.4.19" evidence="7"/>
<reference evidence="11 12" key="1">
    <citation type="submission" date="2016-10" db="EMBL/GenBank/DDBJ databases">
        <authorList>
            <person name="de Groot N.N."/>
        </authorList>
    </citation>
    <scope>NUCLEOTIDE SEQUENCE [LARGE SCALE GENOMIC DNA]</scope>
    <source>
        <strain evidence="11 12">DSM 20117</strain>
    </source>
</reference>
<evidence type="ECO:0000256" key="3">
    <source>
        <dbReference type="ARBA" id="ARBA00022694"/>
    </source>
</evidence>
<gene>
    <name evidence="7" type="primary">tilS</name>
    <name evidence="11" type="ORF">SAMN04489742_1923</name>
</gene>
<evidence type="ECO:0000313" key="12">
    <source>
        <dbReference type="Proteomes" id="UP000181917"/>
    </source>
</evidence>
<dbReference type="InterPro" id="IPR015262">
    <property type="entry name" value="tRNA_Ile_lys_synt_subst-bd"/>
</dbReference>
<dbReference type="STRING" id="37928.SAMN04489742_1923"/>
<dbReference type="Proteomes" id="UP000181917">
    <property type="component" value="Unassembled WGS sequence"/>
</dbReference>
<protein>
    <recommendedName>
        <fullName evidence="7">tRNA(Ile)-lysidine synthase</fullName>
        <ecNumber evidence="7">6.3.4.19</ecNumber>
    </recommendedName>
    <alternativeName>
        <fullName evidence="7">tRNA(Ile)-2-lysyl-cytidine synthase</fullName>
    </alternativeName>
    <alternativeName>
        <fullName evidence="7">tRNA(Ile)-lysidine synthetase</fullName>
    </alternativeName>
</protein>
<feature type="binding site" evidence="7">
    <location>
        <begin position="67"/>
        <end position="72"/>
    </location>
    <ligand>
        <name>ATP</name>
        <dbReference type="ChEBI" id="CHEBI:30616"/>
    </ligand>
</feature>
<dbReference type="InterPro" id="IPR012795">
    <property type="entry name" value="tRNA_Ile_lys_synt_N"/>
</dbReference>